<dbReference type="OrthoDB" id="1641903at2759"/>
<dbReference type="Proteomes" id="UP000737018">
    <property type="component" value="Unassembled WGS sequence"/>
</dbReference>
<dbReference type="GO" id="GO:0016020">
    <property type="term" value="C:membrane"/>
    <property type="evidence" value="ECO:0007669"/>
    <property type="project" value="UniProtKB-SubCell"/>
</dbReference>
<feature type="transmembrane region" description="Helical" evidence="7">
    <location>
        <begin position="482"/>
        <end position="501"/>
    </location>
</feature>
<evidence type="ECO:0000256" key="2">
    <source>
        <dbReference type="ARBA" id="ARBA00008821"/>
    </source>
</evidence>
<feature type="compositionally biased region" description="Gly residues" evidence="6">
    <location>
        <begin position="1"/>
        <end position="23"/>
    </location>
</feature>
<reference evidence="8" key="1">
    <citation type="submission" date="2020-03" db="EMBL/GenBank/DDBJ databases">
        <title>Castanea mollissima Vanexum genome sequencing.</title>
        <authorList>
            <person name="Staton M."/>
        </authorList>
    </citation>
    <scope>NUCLEOTIDE SEQUENCE</scope>
    <source>
        <tissue evidence="8">Leaf</tissue>
    </source>
</reference>
<name>A0A8J4VGT5_9ROSI</name>
<dbReference type="GO" id="GO:0022857">
    <property type="term" value="F:transmembrane transporter activity"/>
    <property type="evidence" value="ECO:0007669"/>
    <property type="project" value="InterPro"/>
</dbReference>
<keyword evidence="4 7" id="KW-1133">Transmembrane helix</keyword>
<dbReference type="PANTHER" id="PTHR11119">
    <property type="entry name" value="XANTHINE-URACIL / VITAMIN C PERMEASE FAMILY MEMBER"/>
    <property type="match status" value="1"/>
</dbReference>
<evidence type="ECO:0008006" key="10">
    <source>
        <dbReference type="Google" id="ProtNLM"/>
    </source>
</evidence>
<feature type="transmembrane region" description="Helical" evidence="7">
    <location>
        <begin position="443"/>
        <end position="459"/>
    </location>
</feature>
<evidence type="ECO:0000256" key="6">
    <source>
        <dbReference type="SAM" id="MobiDB-lite"/>
    </source>
</evidence>
<evidence type="ECO:0000256" key="3">
    <source>
        <dbReference type="ARBA" id="ARBA00022692"/>
    </source>
</evidence>
<feature type="region of interest" description="Disordered" evidence="6">
    <location>
        <begin position="1"/>
        <end position="38"/>
    </location>
</feature>
<feature type="transmembrane region" description="Helical" evidence="7">
    <location>
        <begin position="81"/>
        <end position="100"/>
    </location>
</feature>
<accession>A0A8J4VGT5</accession>
<gene>
    <name evidence="8" type="ORF">CMV_014683</name>
</gene>
<evidence type="ECO:0000313" key="9">
    <source>
        <dbReference type="Proteomes" id="UP000737018"/>
    </source>
</evidence>
<evidence type="ECO:0000313" key="8">
    <source>
        <dbReference type="EMBL" id="KAF3960613.1"/>
    </source>
</evidence>
<proteinExistence type="inferred from homology"/>
<dbReference type="InterPro" id="IPR006043">
    <property type="entry name" value="NCS2"/>
</dbReference>
<sequence>MAQGGGGGSGNNAGNTGNNGGGNNNNNNNKPEEVQPQPVKEQLPGIQYCINSPPPWRPPNLDKEKDLHFCHDAAEAVVLGFQHYLLTVGITVLIPSIIVPQMGGGDAEKARVIQTLLFISGLSTLLQSLFGTRLPSVVVGSYAYIIPTTSIVLARRYNAYVDPHERFIETMRGIQGALIITACFQIVMGFLGFWRNAVRFLSPLSVAPYVTLTGFGLYHLGFPMYLPQFLKSKRPIWDRFAVLFTVAIAWLYAQLLTSSGVYNNKPAKTQISCRTDRAGLFTAAPWVYIPYPFQWGSPTFHAGEAFAMMAASFVSLFESTGTFFATARYGSATPVPPSVIGRGVGWLGIGVLLNGMFGCVTGASASVENAGLLALTRVGSRRVIQISAGFMILFSVFGKFGALFASIPLPIVAALYCVFFGYVSSAGLGFLQFCNLNSFRTKFILGFSFFMGISVPQYFREYYHIDSRSGHFHTSSGWFDDMVTVIFMSHTTVAALVALILDCSLSRETDATQKDTSLHWWERFSLYSSDIRSDEFYGLPCRLNNLFPTL</sequence>
<comment type="similarity">
    <text evidence="2">Belongs to the nucleobase:cation symporter-2 (NCS2) (TC 2.A.40) family.</text>
</comment>
<evidence type="ECO:0000256" key="4">
    <source>
        <dbReference type="ARBA" id="ARBA00022989"/>
    </source>
</evidence>
<keyword evidence="5 7" id="KW-0472">Membrane</keyword>
<feature type="transmembrane region" description="Helical" evidence="7">
    <location>
        <begin position="411"/>
        <end position="431"/>
    </location>
</feature>
<feature type="transmembrane region" description="Helical" evidence="7">
    <location>
        <begin position="174"/>
        <end position="194"/>
    </location>
</feature>
<keyword evidence="3 7" id="KW-0812">Transmembrane</keyword>
<evidence type="ECO:0000256" key="7">
    <source>
        <dbReference type="SAM" id="Phobius"/>
    </source>
</evidence>
<feature type="transmembrane region" description="Helical" evidence="7">
    <location>
        <begin position="236"/>
        <end position="253"/>
    </location>
</feature>
<dbReference type="EMBL" id="JRKL02002069">
    <property type="protein sequence ID" value="KAF3960613.1"/>
    <property type="molecule type" value="Genomic_DNA"/>
</dbReference>
<feature type="transmembrane region" description="Helical" evidence="7">
    <location>
        <begin position="136"/>
        <end position="154"/>
    </location>
</feature>
<feature type="transmembrane region" description="Helical" evidence="7">
    <location>
        <begin position="386"/>
        <end position="405"/>
    </location>
</feature>
<evidence type="ECO:0000256" key="1">
    <source>
        <dbReference type="ARBA" id="ARBA00004141"/>
    </source>
</evidence>
<evidence type="ECO:0000256" key="5">
    <source>
        <dbReference type="ARBA" id="ARBA00023136"/>
    </source>
</evidence>
<comment type="caution">
    <text evidence="8">The sequence shown here is derived from an EMBL/GenBank/DDBJ whole genome shotgun (WGS) entry which is preliminary data.</text>
</comment>
<organism evidence="8 9">
    <name type="scientific">Castanea mollissima</name>
    <name type="common">Chinese chestnut</name>
    <dbReference type="NCBI Taxonomy" id="60419"/>
    <lineage>
        <taxon>Eukaryota</taxon>
        <taxon>Viridiplantae</taxon>
        <taxon>Streptophyta</taxon>
        <taxon>Embryophyta</taxon>
        <taxon>Tracheophyta</taxon>
        <taxon>Spermatophyta</taxon>
        <taxon>Magnoliopsida</taxon>
        <taxon>eudicotyledons</taxon>
        <taxon>Gunneridae</taxon>
        <taxon>Pentapetalae</taxon>
        <taxon>rosids</taxon>
        <taxon>fabids</taxon>
        <taxon>Fagales</taxon>
        <taxon>Fagaceae</taxon>
        <taxon>Castanea</taxon>
    </lineage>
</organism>
<feature type="transmembrane region" description="Helical" evidence="7">
    <location>
        <begin position="112"/>
        <end position="130"/>
    </location>
</feature>
<protein>
    <recommendedName>
        <fullName evidence="10">Nucleobase-ascorbate transporter 10</fullName>
    </recommendedName>
</protein>
<feature type="transmembrane region" description="Helical" evidence="7">
    <location>
        <begin position="206"/>
        <end position="224"/>
    </location>
</feature>
<keyword evidence="9" id="KW-1185">Reference proteome</keyword>
<comment type="subcellular location">
    <subcellularLocation>
        <location evidence="1">Membrane</location>
        <topology evidence="1">Multi-pass membrane protein</topology>
    </subcellularLocation>
</comment>
<dbReference type="Pfam" id="PF00860">
    <property type="entry name" value="Xan_ur_permease"/>
    <property type="match status" value="2"/>
</dbReference>
<dbReference type="AlphaFoldDB" id="A0A8J4VGT5"/>